<dbReference type="InterPro" id="IPR036273">
    <property type="entry name" value="CRAL/TRIO_N_dom_sf"/>
</dbReference>
<dbReference type="InterPro" id="IPR011074">
    <property type="entry name" value="CRAL/TRIO_N_dom"/>
</dbReference>
<dbReference type="Pfam" id="PF03765">
    <property type="entry name" value="CRAL_TRIO_N"/>
    <property type="match status" value="1"/>
</dbReference>
<evidence type="ECO:0000259" key="1">
    <source>
        <dbReference type="PROSITE" id="PS50191"/>
    </source>
</evidence>
<dbReference type="EMBL" id="BPLR01002501">
    <property type="protein sequence ID" value="GIX74372.1"/>
    <property type="molecule type" value="Genomic_DNA"/>
</dbReference>
<dbReference type="PROSITE" id="PS50191">
    <property type="entry name" value="CRAL_TRIO"/>
    <property type="match status" value="1"/>
</dbReference>
<gene>
    <name evidence="2" type="primary">retm</name>
    <name evidence="2" type="ORF">CEXT_253361</name>
</gene>
<evidence type="ECO:0000313" key="2">
    <source>
        <dbReference type="EMBL" id="GIX74372.1"/>
    </source>
</evidence>
<dbReference type="AlphaFoldDB" id="A0AAV4MPU9"/>
<dbReference type="Gene3D" id="3.40.525.10">
    <property type="entry name" value="CRAL-TRIO lipid binding domain"/>
    <property type="match status" value="2"/>
</dbReference>
<dbReference type="SUPFAM" id="SSF46938">
    <property type="entry name" value="CRAL/TRIO N-terminal domain"/>
    <property type="match status" value="1"/>
</dbReference>
<organism evidence="2 3">
    <name type="scientific">Caerostris extrusa</name>
    <name type="common">Bark spider</name>
    <name type="synonym">Caerostris bankana</name>
    <dbReference type="NCBI Taxonomy" id="172846"/>
    <lineage>
        <taxon>Eukaryota</taxon>
        <taxon>Metazoa</taxon>
        <taxon>Ecdysozoa</taxon>
        <taxon>Arthropoda</taxon>
        <taxon>Chelicerata</taxon>
        <taxon>Arachnida</taxon>
        <taxon>Araneae</taxon>
        <taxon>Araneomorphae</taxon>
        <taxon>Entelegynae</taxon>
        <taxon>Araneoidea</taxon>
        <taxon>Araneidae</taxon>
        <taxon>Caerostris</taxon>
    </lineage>
</organism>
<name>A0AAV4MPU9_CAEEX</name>
<dbReference type="CDD" id="cd00170">
    <property type="entry name" value="SEC14"/>
    <property type="match status" value="1"/>
</dbReference>
<feature type="domain" description="CRAL-TRIO" evidence="1">
    <location>
        <begin position="70"/>
        <end position="179"/>
    </location>
</feature>
<dbReference type="SMART" id="SM01100">
    <property type="entry name" value="CRAL_TRIO_N"/>
    <property type="match status" value="1"/>
</dbReference>
<dbReference type="InterPro" id="IPR051064">
    <property type="entry name" value="SEC14/CRAL-TRIO_domain"/>
</dbReference>
<dbReference type="InterPro" id="IPR036865">
    <property type="entry name" value="CRAL-TRIO_dom_sf"/>
</dbReference>
<protein>
    <submittedName>
        <fullName evidence="2">Protein real-time</fullName>
    </submittedName>
</protein>
<dbReference type="GO" id="GO:0005737">
    <property type="term" value="C:cytoplasm"/>
    <property type="evidence" value="ECO:0007669"/>
    <property type="project" value="TreeGrafter"/>
</dbReference>
<reference evidence="2 3" key="1">
    <citation type="submission" date="2021-06" db="EMBL/GenBank/DDBJ databases">
        <title>Caerostris extrusa draft genome.</title>
        <authorList>
            <person name="Kono N."/>
            <person name="Arakawa K."/>
        </authorList>
    </citation>
    <scope>NUCLEOTIDE SEQUENCE [LARGE SCALE GENOMIC DNA]</scope>
</reference>
<comment type="caution">
    <text evidence="2">The sequence shown here is derived from an EMBL/GenBank/DDBJ whole genome shotgun (WGS) entry which is preliminary data.</text>
</comment>
<evidence type="ECO:0000313" key="3">
    <source>
        <dbReference type="Proteomes" id="UP001054945"/>
    </source>
</evidence>
<dbReference type="Pfam" id="PF00650">
    <property type="entry name" value="CRAL_TRIO"/>
    <property type="match status" value="1"/>
</dbReference>
<sequence>MFPLQREAIEEMKRRVSKDLPRKVYDEAALYYRFLKARDFDVDAAETMLRNTLQWRKDNNIDKILTDYKRPEALAKYLDKLLLGYDKEGCPYFYVAVGKYDVRGIHMAAKYPDIEKAIVHVVEEGEKLLDKQSKKKKRIETVIRLLKLQQDNYPERMKNFFIINASSLFTLPFSIIKNF</sequence>
<keyword evidence="3" id="KW-1185">Reference proteome</keyword>
<proteinExistence type="predicted"/>
<dbReference type="SUPFAM" id="SSF52087">
    <property type="entry name" value="CRAL/TRIO domain"/>
    <property type="match status" value="1"/>
</dbReference>
<dbReference type="PANTHER" id="PTHR23324">
    <property type="entry name" value="SEC14 RELATED PROTEIN"/>
    <property type="match status" value="1"/>
</dbReference>
<accession>A0AAV4MPU9</accession>
<dbReference type="InterPro" id="IPR001251">
    <property type="entry name" value="CRAL-TRIO_dom"/>
</dbReference>
<dbReference type="Proteomes" id="UP001054945">
    <property type="component" value="Unassembled WGS sequence"/>
</dbReference>
<dbReference type="PANTHER" id="PTHR23324:SF83">
    <property type="entry name" value="SEC14-LIKE PROTEIN 2"/>
    <property type="match status" value="1"/>
</dbReference>